<sequence>MATESSSESRRFRLLDLPSAVIGRIGTFATSHRLAFPTGALNQYLKSIFAHPVNITARAVAHYPSPEHSLVKESSKGDVEIGRVLATKADVNALAMINDSKHSALAEAVQYGHLKPRGVCWTQVQT</sequence>
<dbReference type="AlphaFoldDB" id="A0A139A342"/>
<dbReference type="OrthoDB" id="2184997at2759"/>
<organism evidence="1 2">
    <name type="scientific">Gonapodya prolifera (strain JEL478)</name>
    <name type="common">Monoblepharis prolifera</name>
    <dbReference type="NCBI Taxonomy" id="1344416"/>
    <lineage>
        <taxon>Eukaryota</taxon>
        <taxon>Fungi</taxon>
        <taxon>Fungi incertae sedis</taxon>
        <taxon>Chytridiomycota</taxon>
        <taxon>Chytridiomycota incertae sedis</taxon>
        <taxon>Monoblepharidomycetes</taxon>
        <taxon>Monoblepharidales</taxon>
        <taxon>Gonapodyaceae</taxon>
        <taxon>Gonapodya</taxon>
    </lineage>
</organism>
<evidence type="ECO:0000313" key="2">
    <source>
        <dbReference type="Proteomes" id="UP000070544"/>
    </source>
</evidence>
<evidence type="ECO:0000313" key="1">
    <source>
        <dbReference type="EMBL" id="KXS10945.1"/>
    </source>
</evidence>
<reference evidence="1 2" key="1">
    <citation type="journal article" date="2015" name="Genome Biol. Evol.">
        <title>Phylogenomic analyses indicate that early fungi evolved digesting cell walls of algal ancestors of land plants.</title>
        <authorList>
            <person name="Chang Y."/>
            <person name="Wang S."/>
            <person name="Sekimoto S."/>
            <person name="Aerts A.L."/>
            <person name="Choi C."/>
            <person name="Clum A."/>
            <person name="LaButti K.M."/>
            <person name="Lindquist E.A."/>
            <person name="Yee Ngan C."/>
            <person name="Ohm R.A."/>
            <person name="Salamov A.A."/>
            <person name="Grigoriev I.V."/>
            <person name="Spatafora J.W."/>
            <person name="Berbee M.L."/>
        </authorList>
    </citation>
    <scope>NUCLEOTIDE SEQUENCE [LARGE SCALE GENOMIC DNA]</scope>
    <source>
        <strain evidence="1 2">JEL478</strain>
    </source>
</reference>
<name>A0A139A342_GONPJ</name>
<keyword evidence="2" id="KW-1185">Reference proteome</keyword>
<proteinExistence type="predicted"/>
<dbReference type="EMBL" id="KQ965811">
    <property type="protein sequence ID" value="KXS10945.1"/>
    <property type="molecule type" value="Genomic_DNA"/>
</dbReference>
<accession>A0A139A342</accession>
<dbReference type="Proteomes" id="UP000070544">
    <property type="component" value="Unassembled WGS sequence"/>
</dbReference>
<gene>
    <name evidence="1" type="ORF">M427DRAFT_73407</name>
</gene>
<protein>
    <submittedName>
        <fullName evidence="1">Uncharacterized protein</fullName>
    </submittedName>
</protein>